<keyword evidence="7" id="KW-0224">Dipeptidase</keyword>
<dbReference type="GO" id="GO:0008777">
    <property type="term" value="F:acetylornithine deacetylase activity"/>
    <property type="evidence" value="ECO:0007669"/>
    <property type="project" value="TreeGrafter"/>
</dbReference>
<evidence type="ECO:0000313" key="10">
    <source>
        <dbReference type="EMBL" id="MXQ53828.1"/>
    </source>
</evidence>
<dbReference type="GO" id="GO:0006526">
    <property type="term" value="P:L-arginine biosynthetic process"/>
    <property type="evidence" value="ECO:0007669"/>
    <property type="project" value="TreeGrafter"/>
</dbReference>
<dbReference type="Proteomes" id="UP000430692">
    <property type="component" value="Unassembled WGS sequence"/>
</dbReference>
<dbReference type="Gene3D" id="3.40.630.10">
    <property type="entry name" value="Zn peptidases"/>
    <property type="match status" value="1"/>
</dbReference>
<keyword evidence="6" id="KW-0862">Zinc</keyword>
<accession>A0A6I4VTK1</accession>
<keyword evidence="5" id="KW-0378">Hydrolase</keyword>
<keyword evidence="3" id="KW-0645">Protease</keyword>
<dbReference type="InterPro" id="IPR050072">
    <property type="entry name" value="Peptidase_M20A"/>
</dbReference>
<dbReference type="SUPFAM" id="SSF55031">
    <property type="entry name" value="Bacterial exopeptidase dimerisation domain"/>
    <property type="match status" value="1"/>
</dbReference>
<dbReference type="GO" id="GO:0016805">
    <property type="term" value="F:dipeptidase activity"/>
    <property type="evidence" value="ECO:0007669"/>
    <property type="project" value="UniProtKB-KW"/>
</dbReference>
<dbReference type="InterPro" id="IPR001261">
    <property type="entry name" value="ArgE/DapE_CS"/>
</dbReference>
<dbReference type="InterPro" id="IPR036264">
    <property type="entry name" value="Bact_exopeptidase_dim_dom"/>
</dbReference>
<comment type="caution">
    <text evidence="10">The sequence shown here is derived from an EMBL/GenBank/DDBJ whole genome shotgun (WGS) entry which is preliminary data.</text>
</comment>
<evidence type="ECO:0000256" key="8">
    <source>
        <dbReference type="ARBA" id="ARBA00023049"/>
    </source>
</evidence>
<keyword evidence="8" id="KW-0482">Metalloprotease</keyword>
<dbReference type="SUPFAM" id="SSF53187">
    <property type="entry name" value="Zn-dependent exopeptidases"/>
    <property type="match status" value="1"/>
</dbReference>
<dbReference type="InterPro" id="IPR010964">
    <property type="entry name" value="M20A_pepV-rel"/>
</dbReference>
<evidence type="ECO:0000256" key="1">
    <source>
        <dbReference type="ARBA" id="ARBA00001947"/>
    </source>
</evidence>
<dbReference type="Pfam" id="PF07687">
    <property type="entry name" value="M20_dimer"/>
    <property type="match status" value="1"/>
</dbReference>
<dbReference type="GO" id="GO:0008237">
    <property type="term" value="F:metallopeptidase activity"/>
    <property type="evidence" value="ECO:0007669"/>
    <property type="project" value="UniProtKB-KW"/>
</dbReference>
<evidence type="ECO:0000256" key="6">
    <source>
        <dbReference type="ARBA" id="ARBA00022833"/>
    </source>
</evidence>
<keyword evidence="4" id="KW-0479">Metal-binding</keyword>
<evidence type="ECO:0000256" key="3">
    <source>
        <dbReference type="ARBA" id="ARBA00022670"/>
    </source>
</evidence>
<dbReference type="PANTHER" id="PTHR43808:SF31">
    <property type="entry name" value="N-ACETYL-L-CITRULLINE DEACETYLASE"/>
    <property type="match status" value="1"/>
</dbReference>
<dbReference type="NCBIfam" id="TIGR01887">
    <property type="entry name" value="dipeptidaselike"/>
    <property type="match status" value="1"/>
</dbReference>
<dbReference type="NCBIfam" id="NF005591">
    <property type="entry name" value="PRK07318.1"/>
    <property type="match status" value="1"/>
</dbReference>
<dbReference type="InterPro" id="IPR002933">
    <property type="entry name" value="Peptidase_M20"/>
</dbReference>
<reference evidence="10 11" key="1">
    <citation type="submission" date="2019-12" db="EMBL/GenBank/DDBJ databases">
        <title>Whole-genome analyses of novel actinobacteria.</title>
        <authorList>
            <person name="Sahin N."/>
            <person name="Saygin H."/>
        </authorList>
    </citation>
    <scope>NUCLEOTIDE SEQUENCE [LARGE SCALE GENOMIC DNA]</scope>
    <source>
        <strain evidence="10 11">KC615</strain>
    </source>
</reference>
<dbReference type="GO" id="GO:0008270">
    <property type="term" value="F:zinc ion binding"/>
    <property type="evidence" value="ECO:0007669"/>
    <property type="project" value="InterPro"/>
</dbReference>
<dbReference type="CDD" id="cd03888">
    <property type="entry name" value="M20_PepV"/>
    <property type="match status" value="1"/>
</dbReference>
<feature type="domain" description="Peptidase M20 dimerisation" evidence="9">
    <location>
        <begin position="260"/>
        <end position="369"/>
    </location>
</feature>
<sequence length="467" mass="51917">MKWIQEAELKKDVFLNKLIDFLEIPSVLDDSTATKDAPFGKSINDALQFMLELGKSDGFTVKNLDGYAGHIEYGAGEEIVGILTHIDVVPATEGWTSPPFSPEIRSGKLYARGATDDKGPTMASYFALKIIKELGLPLSKRVRLILGTDEETHWRCMDYYLKHEETPTVGFTPDAEFPIITAEKGFLDVQFSGPLKEGNDSSEWILQKFESGQRVNMVPEYATAILGGSGDVFELKEAYQDFLMKHHIEGYAEEADEHLKLVLHGRAHHGSEPEKGLSAALELARFLVALQLDGQGHQYVQMINDCFIDGIFGEKLDMVTEDNIVGKLTVNVGVYRYVLGKEQYIRVNVRYPIHADGKQLIEQLKEKITPFGLEATSVDNKPGHSFDNNHPLVQTLARVYEEQTGKPSQSLAVAGATYARALPTCVAYGPIFPGKVETAHQTDEYIDVDDLIRAIAIYAQAIYELAK</sequence>
<dbReference type="PROSITE" id="PS00759">
    <property type="entry name" value="ARGE_DAPE_CPG2_2"/>
    <property type="match status" value="1"/>
</dbReference>
<name>A0A6I4VTK1_9BACL</name>
<comment type="similarity">
    <text evidence="2">Belongs to the peptidase M20A family.</text>
</comment>
<dbReference type="Pfam" id="PF01546">
    <property type="entry name" value="Peptidase_M20"/>
    <property type="match status" value="1"/>
</dbReference>
<gene>
    <name evidence="10" type="primary">pepV</name>
    <name evidence="10" type="ORF">GSM42_08840</name>
</gene>
<dbReference type="InterPro" id="IPR011650">
    <property type="entry name" value="Peptidase_M20_dimer"/>
</dbReference>
<dbReference type="EMBL" id="WUUL01000005">
    <property type="protein sequence ID" value="MXQ53828.1"/>
    <property type="molecule type" value="Genomic_DNA"/>
</dbReference>
<comment type="cofactor">
    <cofactor evidence="1">
        <name>Zn(2+)</name>
        <dbReference type="ChEBI" id="CHEBI:29105"/>
    </cofactor>
</comment>
<dbReference type="RefSeq" id="WP_160801188.1">
    <property type="nucleotide sequence ID" value="NZ_WUUL01000005.1"/>
</dbReference>
<keyword evidence="11" id="KW-1185">Reference proteome</keyword>
<proteinExistence type="inferred from homology"/>
<evidence type="ECO:0000259" key="9">
    <source>
        <dbReference type="Pfam" id="PF07687"/>
    </source>
</evidence>
<evidence type="ECO:0000256" key="4">
    <source>
        <dbReference type="ARBA" id="ARBA00022723"/>
    </source>
</evidence>
<evidence type="ECO:0000256" key="5">
    <source>
        <dbReference type="ARBA" id="ARBA00022801"/>
    </source>
</evidence>
<organism evidence="10 11">
    <name type="scientific">Shimazuella alba</name>
    <dbReference type="NCBI Taxonomy" id="2690964"/>
    <lineage>
        <taxon>Bacteria</taxon>
        <taxon>Bacillati</taxon>
        <taxon>Bacillota</taxon>
        <taxon>Bacilli</taxon>
        <taxon>Bacillales</taxon>
        <taxon>Thermoactinomycetaceae</taxon>
        <taxon>Shimazuella</taxon>
    </lineage>
</organism>
<dbReference type="AlphaFoldDB" id="A0A6I4VTK1"/>
<dbReference type="PANTHER" id="PTHR43808">
    <property type="entry name" value="ACETYLORNITHINE DEACETYLASE"/>
    <property type="match status" value="1"/>
</dbReference>
<evidence type="ECO:0000313" key="11">
    <source>
        <dbReference type="Proteomes" id="UP000430692"/>
    </source>
</evidence>
<evidence type="ECO:0000256" key="7">
    <source>
        <dbReference type="ARBA" id="ARBA00022997"/>
    </source>
</evidence>
<protein>
    <submittedName>
        <fullName evidence="10">Dipeptidase PepV</fullName>
    </submittedName>
</protein>
<dbReference type="Gene3D" id="3.30.70.360">
    <property type="match status" value="2"/>
</dbReference>
<dbReference type="GO" id="GO:0006508">
    <property type="term" value="P:proteolysis"/>
    <property type="evidence" value="ECO:0007669"/>
    <property type="project" value="UniProtKB-KW"/>
</dbReference>
<evidence type="ECO:0000256" key="2">
    <source>
        <dbReference type="ARBA" id="ARBA00006247"/>
    </source>
</evidence>